<protein>
    <submittedName>
        <fullName evidence="2">Uncharacterized protein</fullName>
    </submittedName>
</protein>
<accession>A0ABW3MIE4</accession>
<keyword evidence="1" id="KW-0472">Membrane</keyword>
<evidence type="ECO:0000313" key="2">
    <source>
        <dbReference type="EMBL" id="MFD1048850.1"/>
    </source>
</evidence>
<evidence type="ECO:0000313" key="3">
    <source>
        <dbReference type="Proteomes" id="UP001597045"/>
    </source>
</evidence>
<organism evidence="2 3">
    <name type="scientific">Kibdelosporangium lantanae</name>
    <dbReference type="NCBI Taxonomy" id="1497396"/>
    <lineage>
        <taxon>Bacteria</taxon>
        <taxon>Bacillati</taxon>
        <taxon>Actinomycetota</taxon>
        <taxon>Actinomycetes</taxon>
        <taxon>Pseudonocardiales</taxon>
        <taxon>Pseudonocardiaceae</taxon>
        <taxon>Kibdelosporangium</taxon>
    </lineage>
</organism>
<keyword evidence="3" id="KW-1185">Reference proteome</keyword>
<evidence type="ECO:0000256" key="1">
    <source>
        <dbReference type="SAM" id="Phobius"/>
    </source>
</evidence>
<sequence>MLLYAVISLIPTAVCGAFLWLPRLIERLRRHKPTATGPPIEKLAADLRRVHRILVCYEPGTPRVRRLGTLQAYDQLLIQACQAVEVDHLIDKLPPGTDLELERLRVEERLREAGLAIP</sequence>
<keyword evidence="1" id="KW-1133">Transmembrane helix</keyword>
<comment type="caution">
    <text evidence="2">The sequence shown here is derived from an EMBL/GenBank/DDBJ whole genome shotgun (WGS) entry which is preliminary data.</text>
</comment>
<dbReference type="EMBL" id="JBHTIS010001829">
    <property type="protein sequence ID" value="MFD1048850.1"/>
    <property type="molecule type" value="Genomic_DNA"/>
</dbReference>
<proteinExistence type="predicted"/>
<name>A0ABW3MIE4_9PSEU</name>
<feature type="transmembrane region" description="Helical" evidence="1">
    <location>
        <begin position="6"/>
        <end position="25"/>
    </location>
</feature>
<keyword evidence="1" id="KW-0812">Transmembrane</keyword>
<dbReference type="Proteomes" id="UP001597045">
    <property type="component" value="Unassembled WGS sequence"/>
</dbReference>
<reference evidence="3" key="1">
    <citation type="journal article" date="2019" name="Int. J. Syst. Evol. Microbiol.">
        <title>The Global Catalogue of Microorganisms (GCM) 10K type strain sequencing project: providing services to taxonomists for standard genome sequencing and annotation.</title>
        <authorList>
            <consortium name="The Broad Institute Genomics Platform"/>
            <consortium name="The Broad Institute Genome Sequencing Center for Infectious Disease"/>
            <person name="Wu L."/>
            <person name="Ma J."/>
        </authorList>
    </citation>
    <scope>NUCLEOTIDE SEQUENCE [LARGE SCALE GENOMIC DNA]</scope>
    <source>
        <strain evidence="3">JCM 31486</strain>
    </source>
</reference>
<gene>
    <name evidence="2" type="ORF">ACFQ1S_26600</name>
</gene>